<accession>A0A0X8JR64</accession>
<keyword evidence="4" id="KW-1185">Reference proteome</keyword>
<feature type="transmembrane region" description="Helical" evidence="2">
    <location>
        <begin position="12"/>
        <end position="33"/>
    </location>
</feature>
<keyword evidence="2" id="KW-1133">Transmembrane helix</keyword>
<dbReference type="AlphaFoldDB" id="A0A0X8JR64"/>
<evidence type="ECO:0000256" key="2">
    <source>
        <dbReference type="SAM" id="Phobius"/>
    </source>
</evidence>
<evidence type="ECO:0000313" key="3">
    <source>
        <dbReference type="EMBL" id="AMD93400.1"/>
    </source>
</evidence>
<dbReference type="Proteomes" id="UP000063964">
    <property type="component" value="Chromosome"/>
</dbReference>
<keyword evidence="2" id="KW-0472">Membrane</keyword>
<reference evidence="4" key="1">
    <citation type="submission" date="2016-02" db="EMBL/GenBank/DDBJ databases">
        <authorList>
            <person name="Holder M.E."/>
            <person name="Ajami N.J."/>
            <person name="Petrosino J.F."/>
        </authorList>
    </citation>
    <scope>NUCLEOTIDE SEQUENCE [LARGE SCALE GENOMIC DNA]</scope>
    <source>
        <strain evidence="4">DSM 12838</strain>
    </source>
</reference>
<sequence>MTVFSPSICNFLIFHHTFWPVLTLSEIFFWRTALGKPHKKRRTTLKSVSALGKPHKKADHPEKSASAKRFIMKIM</sequence>
<name>A0A0X8JR64_9BACT</name>
<proteinExistence type="predicted"/>
<evidence type="ECO:0000313" key="4">
    <source>
        <dbReference type="Proteomes" id="UP000063964"/>
    </source>
</evidence>
<organism evidence="3 4">
    <name type="scientific">Desulfomicrobium orale DSM 12838</name>
    <dbReference type="NCBI Taxonomy" id="888061"/>
    <lineage>
        <taxon>Bacteria</taxon>
        <taxon>Pseudomonadati</taxon>
        <taxon>Thermodesulfobacteriota</taxon>
        <taxon>Desulfovibrionia</taxon>
        <taxon>Desulfovibrionales</taxon>
        <taxon>Desulfomicrobiaceae</taxon>
        <taxon>Desulfomicrobium</taxon>
    </lineage>
</organism>
<evidence type="ECO:0000256" key="1">
    <source>
        <dbReference type="SAM" id="MobiDB-lite"/>
    </source>
</evidence>
<dbReference type="EMBL" id="CP014230">
    <property type="protein sequence ID" value="AMD93400.1"/>
    <property type="molecule type" value="Genomic_DNA"/>
</dbReference>
<protein>
    <submittedName>
        <fullName evidence="3">Uncharacterized protein</fullName>
    </submittedName>
</protein>
<feature type="region of interest" description="Disordered" evidence="1">
    <location>
        <begin position="45"/>
        <end position="65"/>
    </location>
</feature>
<gene>
    <name evidence="3" type="ORF">AXF15_10030</name>
</gene>
<dbReference type="KEGG" id="doa:AXF15_10030"/>
<keyword evidence="2" id="KW-0812">Transmembrane</keyword>